<dbReference type="Gene3D" id="1.10.287.70">
    <property type="match status" value="1"/>
</dbReference>
<gene>
    <name evidence="10" type="ORF">Pcinc_001535</name>
</gene>
<dbReference type="Proteomes" id="UP001286313">
    <property type="component" value="Unassembled WGS sequence"/>
</dbReference>
<feature type="transmembrane region" description="Helical" evidence="8">
    <location>
        <begin position="62"/>
        <end position="83"/>
    </location>
</feature>
<evidence type="ECO:0000256" key="3">
    <source>
        <dbReference type="ARBA" id="ARBA00022692"/>
    </source>
</evidence>
<evidence type="ECO:0000256" key="7">
    <source>
        <dbReference type="ARBA" id="ARBA00023180"/>
    </source>
</evidence>
<comment type="caution">
    <text evidence="10">The sequence shown here is derived from an EMBL/GenBank/DDBJ whole genome shotgun (WGS) entry which is preliminary data.</text>
</comment>
<feature type="signal peptide" evidence="9">
    <location>
        <begin position="1"/>
        <end position="18"/>
    </location>
</feature>
<reference evidence="10" key="1">
    <citation type="submission" date="2023-10" db="EMBL/GenBank/DDBJ databases">
        <title>Genome assemblies of two species of porcelain crab, Petrolisthes cinctipes and Petrolisthes manimaculis (Anomura: Porcellanidae).</title>
        <authorList>
            <person name="Angst P."/>
        </authorList>
    </citation>
    <scope>NUCLEOTIDE SEQUENCE</scope>
    <source>
        <strain evidence="10">PB745_01</strain>
        <tissue evidence="10">Gill</tissue>
    </source>
</reference>
<protein>
    <recommendedName>
        <fullName evidence="12">Ionotropic glutamate receptor C-terminal domain-containing protein</fullName>
    </recommendedName>
</protein>
<keyword evidence="9" id="KW-0732">Signal</keyword>
<name>A0AAE1GN61_PETCI</name>
<evidence type="ECO:0000256" key="2">
    <source>
        <dbReference type="ARBA" id="ARBA00022475"/>
    </source>
</evidence>
<keyword evidence="4 8" id="KW-1133">Transmembrane helix</keyword>
<evidence type="ECO:0000256" key="5">
    <source>
        <dbReference type="ARBA" id="ARBA00023136"/>
    </source>
</evidence>
<keyword evidence="11" id="KW-1185">Reference proteome</keyword>
<dbReference type="AlphaFoldDB" id="A0AAE1GN61"/>
<keyword evidence="7" id="KW-0325">Glycoprotein</keyword>
<dbReference type="EMBL" id="JAWQEG010000094">
    <property type="protein sequence ID" value="KAK3894724.1"/>
    <property type="molecule type" value="Genomic_DNA"/>
</dbReference>
<proteinExistence type="predicted"/>
<dbReference type="PANTHER" id="PTHR42643:SF40">
    <property type="entry name" value="IONOTROPIC RECEPTOR 41A-RELATED"/>
    <property type="match status" value="1"/>
</dbReference>
<keyword evidence="6" id="KW-0675">Receptor</keyword>
<evidence type="ECO:0000313" key="10">
    <source>
        <dbReference type="EMBL" id="KAK3894724.1"/>
    </source>
</evidence>
<dbReference type="PANTHER" id="PTHR42643">
    <property type="entry name" value="IONOTROPIC RECEPTOR 20A-RELATED"/>
    <property type="match status" value="1"/>
</dbReference>
<accession>A0AAE1GN61</accession>
<evidence type="ECO:0000256" key="9">
    <source>
        <dbReference type="SAM" id="SignalP"/>
    </source>
</evidence>
<evidence type="ECO:0000313" key="11">
    <source>
        <dbReference type="Proteomes" id="UP001286313"/>
    </source>
</evidence>
<dbReference type="GO" id="GO:0005886">
    <property type="term" value="C:plasma membrane"/>
    <property type="evidence" value="ECO:0007669"/>
    <property type="project" value="UniProtKB-SubCell"/>
</dbReference>
<evidence type="ECO:0000256" key="4">
    <source>
        <dbReference type="ARBA" id="ARBA00022989"/>
    </source>
</evidence>
<organism evidence="10 11">
    <name type="scientific">Petrolisthes cinctipes</name>
    <name type="common">Flat porcelain crab</name>
    <dbReference type="NCBI Taxonomy" id="88211"/>
    <lineage>
        <taxon>Eukaryota</taxon>
        <taxon>Metazoa</taxon>
        <taxon>Ecdysozoa</taxon>
        <taxon>Arthropoda</taxon>
        <taxon>Crustacea</taxon>
        <taxon>Multicrustacea</taxon>
        <taxon>Malacostraca</taxon>
        <taxon>Eumalacostraca</taxon>
        <taxon>Eucarida</taxon>
        <taxon>Decapoda</taxon>
        <taxon>Pleocyemata</taxon>
        <taxon>Anomura</taxon>
        <taxon>Galatheoidea</taxon>
        <taxon>Porcellanidae</taxon>
        <taxon>Petrolisthes</taxon>
    </lineage>
</organism>
<sequence>MSVFAMGLVLWTFRFLLARVSEVGVAYMSLQELIFNMYRSLVVQSNRLPTVNWPLRLVIAAWYLYCYYIYALYSGTLTAVLAIPAYERPLDTLSEILEATKQGLIPVIIRGSSFHYLFKTATSGIYYDLGQHITGDMNYVDDPPSGITKVSGSEMLI</sequence>
<evidence type="ECO:0008006" key="12">
    <source>
        <dbReference type="Google" id="ProtNLM"/>
    </source>
</evidence>
<evidence type="ECO:0000256" key="6">
    <source>
        <dbReference type="ARBA" id="ARBA00023170"/>
    </source>
</evidence>
<comment type="subcellular location">
    <subcellularLocation>
        <location evidence="1">Cell membrane</location>
        <topology evidence="1">Multi-pass membrane protein</topology>
    </subcellularLocation>
</comment>
<dbReference type="InterPro" id="IPR052192">
    <property type="entry name" value="Insect_Ionotropic_Sensory_Rcpt"/>
</dbReference>
<keyword evidence="2" id="KW-1003">Cell membrane</keyword>
<evidence type="ECO:0000256" key="8">
    <source>
        <dbReference type="SAM" id="Phobius"/>
    </source>
</evidence>
<evidence type="ECO:0000256" key="1">
    <source>
        <dbReference type="ARBA" id="ARBA00004651"/>
    </source>
</evidence>
<keyword evidence="5 8" id="KW-0472">Membrane</keyword>
<feature type="chain" id="PRO_5041933864" description="Ionotropic glutamate receptor C-terminal domain-containing protein" evidence="9">
    <location>
        <begin position="19"/>
        <end position="157"/>
    </location>
</feature>
<keyword evidence="3 8" id="KW-0812">Transmembrane</keyword>